<name>A0A7S2GHW0_9EUKA</name>
<protein>
    <submittedName>
        <fullName evidence="1">Uncharacterized protein</fullName>
    </submittedName>
</protein>
<sequence length="101" mass="10731">MLDSFSHMLGTGTHISMHMFLPRCILQYAQLDPQAARSALFVANLPTLSDATGALGARAIATAVRVQAFGLAGRGQARLLVSMDPYISYQHCSICALAAHA</sequence>
<organism evidence="1">
    <name type="scientific">Haptolina brevifila</name>
    <dbReference type="NCBI Taxonomy" id="156173"/>
    <lineage>
        <taxon>Eukaryota</taxon>
        <taxon>Haptista</taxon>
        <taxon>Haptophyta</taxon>
        <taxon>Prymnesiophyceae</taxon>
        <taxon>Prymnesiales</taxon>
        <taxon>Prymnesiaceae</taxon>
        <taxon>Haptolina</taxon>
    </lineage>
</organism>
<gene>
    <name evidence="1" type="ORF">CBRE1094_LOCUS16645</name>
</gene>
<reference evidence="1" key="1">
    <citation type="submission" date="2021-01" db="EMBL/GenBank/DDBJ databases">
        <authorList>
            <person name="Corre E."/>
            <person name="Pelletier E."/>
            <person name="Niang G."/>
            <person name="Scheremetjew M."/>
            <person name="Finn R."/>
            <person name="Kale V."/>
            <person name="Holt S."/>
            <person name="Cochrane G."/>
            <person name="Meng A."/>
            <person name="Brown T."/>
            <person name="Cohen L."/>
        </authorList>
    </citation>
    <scope>NUCLEOTIDE SEQUENCE</scope>
    <source>
        <strain evidence="1">UTEX LB 985</strain>
    </source>
</reference>
<dbReference type="EMBL" id="HBGU01030466">
    <property type="protein sequence ID" value="CAD9452513.1"/>
    <property type="molecule type" value="Transcribed_RNA"/>
</dbReference>
<dbReference type="AlphaFoldDB" id="A0A7S2GHW0"/>
<evidence type="ECO:0000313" key="1">
    <source>
        <dbReference type="EMBL" id="CAD9452513.1"/>
    </source>
</evidence>
<proteinExistence type="predicted"/>
<accession>A0A7S2GHW0</accession>